<feature type="non-terminal residue" evidence="2">
    <location>
        <position position="250"/>
    </location>
</feature>
<evidence type="ECO:0000313" key="2">
    <source>
        <dbReference type="EMBL" id="EFC35365.1"/>
    </source>
</evidence>
<organism evidence="3">
    <name type="scientific">Naegleria gruberi</name>
    <name type="common">Amoeba</name>
    <dbReference type="NCBI Taxonomy" id="5762"/>
    <lineage>
        <taxon>Eukaryota</taxon>
        <taxon>Discoba</taxon>
        <taxon>Heterolobosea</taxon>
        <taxon>Tetramitia</taxon>
        <taxon>Eutetramitia</taxon>
        <taxon>Vahlkampfiidae</taxon>
        <taxon>Naegleria</taxon>
    </lineage>
</organism>
<dbReference type="GeneID" id="8858689"/>
<name>D2W6D7_NAEGR</name>
<dbReference type="VEuPathDB" id="AmoebaDB:NAEGRDRAFT_76980"/>
<sequence>MAPHKSLLTTMVALIVVTLILLAPSLYANDLINAKLDTTYNVNYLNTEAEPSGTYLSSEYQYDNAFGPVTVNDNFQNVQVFFEQRFNNTAFDFTLSLLSGKVLQPTATFGKLKLSMKLYNNPVEKVVLRFNAPLGIWNVDLLRRMQAYFYDPTTYTSELTVLGDQFGVIRRYINMFEVELNLPYIFQAIQKTEFQLILYTEDSPLDPTPLVDYRWIEVPYAASYAMKLESNPNFNRYFTIGFPSITPINY</sequence>
<dbReference type="KEGG" id="ngr:NAEGRDRAFT_76980"/>
<dbReference type="InParanoid" id="D2W6D7"/>
<dbReference type="Proteomes" id="UP000006671">
    <property type="component" value="Unassembled WGS sequence"/>
</dbReference>
<reference evidence="2 3" key="1">
    <citation type="journal article" date="2010" name="Cell">
        <title>The genome of Naegleria gruberi illuminates early eukaryotic versatility.</title>
        <authorList>
            <person name="Fritz-Laylin L.K."/>
            <person name="Prochnik S.E."/>
            <person name="Ginger M.L."/>
            <person name="Dacks J.B."/>
            <person name="Carpenter M.L."/>
            <person name="Field M.C."/>
            <person name="Kuo A."/>
            <person name="Paredez A."/>
            <person name="Chapman J."/>
            <person name="Pham J."/>
            <person name="Shu S."/>
            <person name="Neupane R."/>
            <person name="Cipriano M."/>
            <person name="Mancuso J."/>
            <person name="Tu H."/>
            <person name="Salamov A."/>
            <person name="Lindquist E."/>
            <person name="Shapiro H."/>
            <person name="Lucas S."/>
            <person name="Grigoriev I.V."/>
            <person name="Cande W.Z."/>
            <person name="Fulton C."/>
            <person name="Rokhsar D.S."/>
            <person name="Dawson S.C."/>
        </authorList>
    </citation>
    <scope>NUCLEOTIDE SEQUENCE [LARGE SCALE GENOMIC DNA]</scope>
    <source>
        <strain evidence="2 3">NEG-M</strain>
    </source>
</reference>
<dbReference type="EMBL" id="GG739315">
    <property type="protein sequence ID" value="EFC35365.1"/>
    <property type="molecule type" value="Genomic_DNA"/>
</dbReference>
<feature type="chain" id="PRO_5003038875" evidence="1">
    <location>
        <begin position="29"/>
        <end position="250"/>
    </location>
</feature>
<feature type="signal peptide" evidence="1">
    <location>
        <begin position="1"/>
        <end position="28"/>
    </location>
</feature>
<proteinExistence type="predicted"/>
<evidence type="ECO:0000256" key="1">
    <source>
        <dbReference type="SAM" id="SignalP"/>
    </source>
</evidence>
<dbReference type="AlphaFoldDB" id="D2W6D7"/>
<gene>
    <name evidence="2" type="ORF">NAEGRDRAFT_76980</name>
</gene>
<keyword evidence="3" id="KW-1185">Reference proteome</keyword>
<accession>D2W6D7</accession>
<evidence type="ECO:0000313" key="3">
    <source>
        <dbReference type="Proteomes" id="UP000006671"/>
    </source>
</evidence>
<protein>
    <submittedName>
        <fullName evidence="2">Predicted protein</fullName>
    </submittedName>
</protein>
<keyword evidence="1" id="KW-0732">Signal</keyword>
<dbReference type="RefSeq" id="XP_002668109.1">
    <property type="nucleotide sequence ID" value="XM_002668063.1"/>
</dbReference>